<evidence type="ECO:0000256" key="1">
    <source>
        <dbReference type="ARBA" id="ARBA00004123"/>
    </source>
</evidence>
<comment type="caution">
    <text evidence="13">The sequence shown here is derived from an EMBL/GenBank/DDBJ whole genome shotgun (WGS) entry which is preliminary data.</text>
</comment>
<keyword evidence="14" id="KW-1185">Reference proteome</keyword>
<dbReference type="PROSITE" id="PS50016">
    <property type="entry name" value="ZF_PHD_2"/>
    <property type="match status" value="3"/>
</dbReference>
<dbReference type="Proteomes" id="UP000253551">
    <property type="component" value="Unassembled WGS sequence"/>
</dbReference>
<evidence type="ECO:0000256" key="4">
    <source>
        <dbReference type="ARBA" id="ARBA00022771"/>
    </source>
</evidence>
<dbReference type="Pfam" id="PF08624">
    <property type="entry name" value="CRC_subunit"/>
    <property type="match status" value="1"/>
</dbReference>
<dbReference type="InterPro" id="IPR013933">
    <property type="entry name" value="CRC_Rsc7/Swp82"/>
</dbReference>
<organism evidence="13 14">
    <name type="scientific">Rhizopus stolonifer</name>
    <name type="common">Rhizopus nigricans</name>
    <dbReference type="NCBI Taxonomy" id="4846"/>
    <lineage>
        <taxon>Eukaryota</taxon>
        <taxon>Fungi</taxon>
        <taxon>Fungi incertae sedis</taxon>
        <taxon>Mucoromycota</taxon>
        <taxon>Mucoromycotina</taxon>
        <taxon>Mucoromycetes</taxon>
        <taxon>Mucorales</taxon>
        <taxon>Mucorineae</taxon>
        <taxon>Rhizopodaceae</taxon>
        <taxon>Rhizopus</taxon>
    </lineage>
</organism>
<evidence type="ECO:0000256" key="3">
    <source>
        <dbReference type="ARBA" id="ARBA00022737"/>
    </source>
</evidence>
<dbReference type="InterPro" id="IPR001841">
    <property type="entry name" value="Znf_RING"/>
</dbReference>
<protein>
    <submittedName>
        <fullName evidence="13">PHD finger protein 10</fullName>
    </submittedName>
</protein>
<proteinExistence type="predicted"/>
<dbReference type="PANTHER" id="PTHR45888:SF4">
    <property type="entry name" value="PHD FINGER PROTEIN 10"/>
    <property type="match status" value="1"/>
</dbReference>
<dbReference type="InterPro" id="IPR001965">
    <property type="entry name" value="Znf_PHD"/>
</dbReference>
<evidence type="ECO:0000256" key="5">
    <source>
        <dbReference type="ARBA" id="ARBA00022833"/>
    </source>
</evidence>
<dbReference type="InterPro" id="IPR013083">
    <property type="entry name" value="Znf_RING/FYVE/PHD"/>
</dbReference>
<comment type="subcellular location">
    <subcellularLocation>
        <location evidence="1">Nucleus</location>
    </subcellularLocation>
</comment>
<dbReference type="Pfam" id="PF00628">
    <property type="entry name" value="PHD"/>
    <property type="match status" value="2"/>
</dbReference>
<accession>A0A367KRR6</accession>
<feature type="region of interest" description="Disordered" evidence="10">
    <location>
        <begin position="333"/>
        <end position="356"/>
    </location>
</feature>
<dbReference type="Gene3D" id="3.30.40.10">
    <property type="entry name" value="Zinc/RING finger domain, C3HC4 (zinc finger)"/>
    <property type="match status" value="2"/>
</dbReference>
<dbReference type="InterPro" id="IPR019787">
    <property type="entry name" value="Znf_PHD-finger"/>
</dbReference>
<dbReference type="OrthoDB" id="787137at2759"/>
<evidence type="ECO:0000256" key="7">
    <source>
        <dbReference type="ARBA" id="ARBA00023163"/>
    </source>
</evidence>
<evidence type="ECO:0000256" key="10">
    <source>
        <dbReference type="SAM" id="MobiDB-lite"/>
    </source>
</evidence>
<keyword evidence="5" id="KW-0862">Zinc</keyword>
<gene>
    <name evidence="13" type="primary">PHF10_1</name>
    <name evidence="13" type="ORF">CU098_005113</name>
</gene>
<dbReference type="SUPFAM" id="SSF57903">
    <property type="entry name" value="FYVE/PHD zinc finger"/>
    <property type="match status" value="3"/>
</dbReference>
<keyword evidence="7" id="KW-0804">Transcription</keyword>
<feature type="domain" description="PHD-type" evidence="11">
    <location>
        <begin position="421"/>
        <end position="490"/>
    </location>
</feature>
<feature type="domain" description="PHD-type" evidence="11">
    <location>
        <begin position="487"/>
        <end position="536"/>
    </location>
</feature>
<dbReference type="GO" id="GO:0005634">
    <property type="term" value="C:nucleus"/>
    <property type="evidence" value="ECO:0007669"/>
    <property type="project" value="UniProtKB-SubCell"/>
</dbReference>
<keyword evidence="8" id="KW-0539">Nucleus</keyword>
<dbReference type="SMART" id="SM00249">
    <property type="entry name" value="PHD"/>
    <property type="match status" value="3"/>
</dbReference>
<evidence type="ECO:0000256" key="9">
    <source>
        <dbReference type="PROSITE-ProRule" id="PRU00175"/>
    </source>
</evidence>
<dbReference type="STRING" id="4846.A0A367KRR6"/>
<evidence type="ECO:0000313" key="13">
    <source>
        <dbReference type="EMBL" id="RCI04905.1"/>
    </source>
</evidence>
<keyword evidence="4 9" id="KW-0863">Zinc-finger</keyword>
<dbReference type="PANTHER" id="PTHR45888">
    <property type="entry name" value="HL01030P-RELATED"/>
    <property type="match status" value="1"/>
</dbReference>
<evidence type="ECO:0000256" key="8">
    <source>
        <dbReference type="ARBA" id="ARBA00023242"/>
    </source>
</evidence>
<evidence type="ECO:0000313" key="14">
    <source>
        <dbReference type="Proteomes" id="UP000253551"/>
    </source>
</evidence>
<dbReference type="EMBL" id="PJQM01000541">
    <property type="protein sequence ID" value="RCI04905.1"/>
    <property type="molecule type" value="Genomic_DNA"/>
</dbReference>
<reference evidence="13 14" key="1">
    <citation type="journal article" date="2018" name="G3 (Bethesda)">
        <title>Phylogenetic and Phylogenomic Definition of Rhizopus Species.</title>
        <authorList>
            <person name="Gryganskyi A.P."/>
            <person name="Golan J."/>
            <person name="Dolatabadi S."/>
            <person name="Mondo S."/>
            <person name="Robb S."/>
            <person name="Idnurm A."/>
            <person name="Muszewska A."/>
            <person name="Steczkiewicz K."/>
            <person name="Masonjones S."/>
            <person name="Liao H.L."/>
            <person name="Gajdeczka M.T."/>
            <person name="Anike F."/>
            <person name="Vuek A."/>
            <person name="Anishchenko I.M."/>
            <person name="Voigt K."/>
            <person name="de Hoog G.S."/>
            <person name="Smith M.E."/>
            <person name="Heitman J."/>
            <person name="Vilgalys R."/>
            <person name="Stajich J.E."/>
        </authorList>
    </citation>
    <scope>NUCLEOTIDE SEQUENCE [LARGE SCALE GENOMIC DNA]</scope>
    <source>
        <strain evidence="13 14">LSU 92-RS-03</strain>
    </source>
</reference>
<keyword evidence="3" id="KW-0677">Repeat</keyword>
<feature type="domain" description="PHD-type" evidence="11">
    <location>
        <begin position="581"/>
        <end position="645"/>
    </location>
</feature>
<dbReference type="SMART" id="SM00184">
    <property type="entry name" value="RING"/>
    <property type="match status" value="3"/>
</dbReference>
<evidence type="ECO:0000256" key="2">
    <source>
        <dbReference type="ARBA" id="ARBA00022723"/>
    </source>
</evidence>
<keyword evidence="2" id="KW-0479">Metal-binding</keyword>
<keyword evidence="6" id="KW-0805">Transcription regulation</keyword>
<dbReference type="PROSITE" id="PS50089">
    <property type="entry name" value="ZF_RING_2"/>
    <property type="match status" value="1"/>
</dbReference>
<name>A0A367KRR6_RHIST</name>
<evidence type="ECO:0000259" key="11">
    <source>
        <dbReference type="PROSITE" id="PS50016"/>
    </source>
</evidence>
<dbReference type="InterPro" id="IPR011011">
    <property type="entry name" value="Znf_FYVE_PHD"/>
</dbReference>
<evidence type="ECO:0000256" key="6">
    <source>
        <dbReference type="ARBA" id="ARBA00023015"/>
    </source>
</evidence>
<sequence>MENCWEDKKTKKGREYKVATFKLPEYGDQELMLAMDPSKILGYRDSYLFFQRNPSLKRVRINEEEKNMLVGMGLLIAWFKGREVAVVTARSVFKRFGSRIVQKGKRITDDYFENREVEAEENYQPIEEADEDASKFGESYFNEAALDNKNWIYHAALATRGFNAHINERRAARSAFYDIHSDVNQVPLKYQPESCQFEFIKNQDDQQEATIEYRSSTNDKFSGFRGLGRDILDCDLDHVLGALPEDEQQKAREALVEKIPIQEVREREDEKYPISLMDGQYQHAFPVHQARFNYPVPKIPEPSIIFDTAQSLSAQQYYLGVVYQTVNQFADPRRQHPASVRPGPSTFSPQPQQMMPAVSPAPPVNIQKQTTPNLCHFKVSLSQVCGRPVGQSGQFCQAHTEASKTMADHASAPPPPTSSYVDKCTDCHQTGAPDSIYASLNQERVTESDVLVKCSKCTRKYHPICANLTTPRQAVAVESYPWLCPECKVCCACKTAGDEANLMICDGCDRGWHTGCCSPAVEHIPEEWLCQLCAKCHGCSKRGMKNELQYTHVSVPKSEKNNYPVYLATYCSPCAADFHKDRLCPVCLKTYSEEENDEEDNEMVACDTCDHWVHTRCDASLTNERYQLLCDDETAKYSCPMCENRVTPTSNTEAALKGKRAPSGVCVGILGGKVKTRGVVYYKDIKIGVPEIDGSGISEIVS</sequence>
<dbReference type="GO" id="GO:0008270">
    <property type="term" value="F:zinc ion binding"/>
    <property type="evidence" value="ECO:0007669"/>
    <property type="project" value="UniProtKB-KW"/>
</dbReference>
<dbReference type="AlphaFoldDB" id="A0A367KRR6"/>
<feature type="domain" description="RING-type" evidence="12">
    <location>
        <begin position="584"/>
        <end position="643"/>
    </location>
</feature>
<evidence type="ECO:0000259" key="12">
    <source>
        <dbReference type="PROSITE" id="PS50089"/>
    </source>
</evidence>